<evidence type="ECO:0000256" key="1">
    <source>
        <dbReference type="SAM" id="SignalP"/>
    </source>
</evidence>
<gene>
    <name evidence="2" type="ORF">CLODIP_2_CD10809</name>
</gene>
<dbReference type="AlphaFoldDB" id="A0A8S1DRN8"/>
<sequence length="33" mass="3455">MRGATIALAVGLFATACLAQPEESHGNWDPDDP</sequence>
<proteinExistence type="predicted"/>
<reference evidence="2 3" key="1">
    <citation type="submission" date="2020-04" db="EMBL/GenBank/DDBJ databases">
        <authorList>
            <person name="Alioto T."/>
            <person name="Alioto T."/>
            <person name="Gomez Garrido J."/>
        </authorList>
    </citation>
    <scope>NUCLEOTIDE SEQUENCE [LARGE SCALE GENOMIC DNA]</scope>
</reference>
<keyword evidence="1" id="KW-0732">Signal</keyword>
<feature type="chain" id="PRO_5035949831" evidence="1">
    <location>
        <begin position="20"/>
        <end position="33"/>
    </location>
</feature>
<feature type="non-terminal residue" evidence="2">
    <location>
        <position position="33"/>
    </location>
</feature>
<keyword evidence="3" id="KW-1185">Reference proteome</keyword>
<dbReference type="PROSITE" id="PS51257">
    <property type="entry name" value="PROKAR_LIPOPROTEIN"/>
    <property type="match status" value="1"/>
</dbReference>
<evidence type="ECO:0000313" key="2">
    <source>
        <dbReference type="EMBL" id="CAB3384852.1"/>
    </source>
</evidence>
<protein>
    <submittedName>
        <fullName evidence="2">Uncharacterized protein</fullName>
    </submittedName>
</protein>
<name>A0A8S1DRN8_9INSE</name>
<feature type="signal peptide" evidence="1">
    <location>
        <begin position="1"/>
        <end position="19"/>
    </location>
</feature>
<evidence type="ECO:0000313" key="3">
    <source>
        <dbReference type="Proteomes" id="UP000494165"/>
    </source>
</evidence>
<dbReference type="Proteomes" id="UP000494165">
    <property type="component" value="Unassembled WGS sequence"/>
</dbReference>
<accession>A0A8S1DRN8</accession>
<organism evidence="2 3">
    <name type="scientific">Cloeon dipterum</name>
    <dbReference type="NCBI Taxonomy" id="197152"/>
    <lineage>
        <taxon>Eukaryota</taxon>
        <taxon>Metazoa</taxon>
        <taxon>Ecdysozoa</taxon>
        <taxon>Arthropoda</taxon>
        <taxon>Hexapoda</taxon>
        <taxon>Insecta</taxon>
        <taxon>Pterygota</taxon>
        <taxon>Palaeoptera</taxon>
        <taxon>Ephemeroptera</taxon>
        <taxon>Pisciforma</taxon>
        <taxon>Baetidae</taxon>
        <taxon>Cloeon</taxon>
    </lineage>
</organism>
<comment type="caution">
    <text evidence="2">The sequence shown here is derived from an EMBL/GenBank/DDBJ whole genome shotgun (WGS) entry which is preliminary data.</text>
</comment>
<dbReference type="EMBL" id="CADEPI010000376">
    <property type="protein sequence ID" value="CAB3384852.1"/>
    <property type="molecule type" value="Genomic_DNA"/>
</dbReference>